<dbReference type="InterPro" id="IPR008927">
    <property type="entry name" value="6-PGluconate_DH-like_C_sf"/>
</dbReference>
<evidence type="ECO:0000313" key="7">
    <source>
        <dbReference type="Proteomes" id="UP001227101"/>
    </source>
</evidence>
<keyword evidence="2" id="KW-0560">Oxidoreductase</keyword>
<sequence length="464" mass="49197">MRFLPDQDRFRVAVIGFGYVGSCIAATLADRGFDVVGVDTDPRLVDELARGHCRFAEEGLAELIFQGLAAGNLRVTTDIAEAGEADVILIAVGTPVREDGSLAEEQLRGACRALGEHLRPGQLVVLKSTVPPGTTRGIVLSLLEEESGLLGGVDFGLAFTPERLAEGTALRELRTFPIVAGGLGDESEAAAEAFWRRALGVEVIPRDSLEAAEIVKLASNWWIDLNIALANELAMFCALYGVDVLDVITAANTIPKGAGNVNILLPSVGVGGSCLTKDPWMVWRSAERHGLPIRTAPAGREVNAGMPEYTAQLAIDELVRQGKNPTGSKVAVLGLAFKNDTGDLRATPTVGAVKTLAKAGLTVAVYDPLVDPDAAEELFGIRPAASLEEAVRDADCLAILALHRDFHDIDFAALPVAQDCLVLDGRAYYPKEKIAQLRAAGYVYRGIGRGDAIPGTPTETETGR</sequence>
<dbReference type="InterPro" id="IPR014027">
    <property type="entry name" value="UDP-Glc/GDP-Man_DH_C"/>
</dbReference>
<dbReference type="NCBIfam" id="TIGR03026">
    <property type="entry name" value="NDP-sugDHase"/>
    <property type="match status" value="1"/>
</dbReference>
<feature type="domain" description="UDP-glucose/GDP-mannose dehydrogenase C-terminal" evidence="5">
    <location>
        <begin position="331"/>
        <end position="431"/>
    </location>
</feature>
<dbReference type="Pfam" id="PF00984">
    <property type="entry name" value="UDPG_MGDP_dh"/>
    <property type="match status" value="1"/>
</dbReference>
<keyword evidence="3" id="KW-0520">NAD</keyword>
<evidence type="ECO:0000256" key="4">
    <source>
        <dbReference type="PIRNR" id="PIRNR000124"/>
    </source>
</evidence>
<dbReference type="InterPro" id="IPR028359">
    <property type="entry name" value="UDP_ManNAc/GlcNAc_DH"/>
</dbReference>
<evidence type="ECO:0000256" key="3">
    <source>
        <dbReference type="ARBA" id="ARBA00023027"/>
    </source>
</evidence>
<evidence type="ECO:0000313" key="6">
    <source>
        <dbReference type="EMBL" id="WIV52789.1"/>
    </source>
</evidence>
<dbReference type="SUPFAM" id="SSF51735">
    <property type="entry name" value="NAD(P)-binding Rossmann-fold domains"/>
    <property type="match status" value="1"/>
</dbReference>
<dbReference type="InterPro" id="IPR001732">
    <property type="entry name" value="UDP-Glc/GDP-Man_DH_N"/>
</dbReference>
<dbReference type="PIRSF" id="PIRSF000124">
    <property type="entry name" value="UDPglc_GDPman_dh"/>
    <property type="match status" value="1"/>
</dbReference>
<name>A0ABY8XBU4_9PSEU</name>
<dbReference type="SUPFAM" id="SSF52413">
    <property type="entry name" value="UDP-glucose/GDP-mannose dehydrogenase C-terminal domain"/>
    <property type="match status" value="1"/>
</dbReference>
<proteinExistence type="inferred from homology"/>
<organism evidence="6 7">
    <name type="scientific">Amycolatopsis nalaikhensis</name>
    <dbReference type="NCBI Taxonomy" id="715472"/>
    <lineage>
        <taxon>Bacteria</taxon>
        <taxon>Bacillati</taxon>
        <taxon>Actinomycetota</taxon>
        <taxon>Actinomycetes</taxon>
        <taxon>Pseudonocardiales</taxon>
        <taxon>Pseudonocardiaceae</taxon>
        <taxon>Amycolatopsis</taxon>
    </lineage>
</organism>
<keyword evidence="7" id="KW-1185">Reference proteome</keyword>
<dbReference type="InterPro" id="IPR017476">
    <property type="entry name" value="UDP-Glc/GDP-Man"/>
</dbReference>
<dbReference type="InterPro" id="IPR036220">
    <property type="entry name" value="UDP-Glc/GDP-Man_DH_C_sf"/>
</dbReference>
<reference evidence="6 7" key="1">
    <citation type="submission" date="2023-06" db="EMBL/GenBank/DDBJ databases">
        <authorList>
            <person name="Oyuntsetseg B."/>
            <person name="Kim S.B."/>
        </authorList>
    </citation>
    <scope>NUCLEOTIDE SEQUENCE [LARGE SCALE GENOMIC DNA]</scope>
    <source>
        <strain evidence="6 7">2-2</strain>
    </source>
</reference>
<dbReference type="EMBL" id="CP127173">
    <property type="protein sequence ID" value="WIV52789.1"/>
    <property type="molecule type" value="Genomic_DNA"/>
</dbReference>
<dbReference type="Pfam" id="PF03721">
    <property type="entry name" value="UDPG_MGDP_dh_N"/>
    <property type="match status" value="1"/>
</dbReference>
<dbReference type="PIRSF" id="PIRSF500136">
    <property type="entry name" value="UDP_ManNAc_DH"/>
    <property type="match status" value="1"/>
</dbReference>
<protein>
    <submittedName>
        <fullName evidence="6">Nucleotide sugar dehydrogenase</fullName>
    </submittedName>
</protein>
<evidence type="ECO:0000256" key="2">
    <source>
        <dbReference type="ARBA" id="ARBA00023002"/>
    </source>
</evidence>
<dbReference type="RefSeq" id="WP_285449192.1">
    <property type="nucleotide sequence ID" value="NZ_CP127173.1"/>
</dbReference>
<dbReference type="Proteomes" id="UP001227101">
    <property type="component" value="Chromosome"/>
</dbReference>
<dbReference type="Gene3D" id="3.40.50.720">
    <property type="entry name" value="NAD(P)-binding Rossmann-like Domain"/>
    <property type="match status" value="2"/>
</dbReference>
<dbReference type="PANTHER" id="PTHR43491:SF2">
    <property type="entry name" value="UDP-N-ACETYL-D-MANNOSAMINE DEHYDROGENASE"/>
    <property type="match status" value="1"/>
</dbReference>
<accession>A0ABY8XBU4</accession>
<dbReference type="InterPro" id="IPR014026">
    <property type="entry name" value="UDP-Glc/GDP-Man_DH_dimer"/>
</dbReference>
<evidence type="ECO:0000256" key="1">
    <source>
        <dbReference type="ARBA" id="ARBA00006601"/>
    </source>
</evidence>
<comment type="similarity">
    <text evidence="1 4">Belongs to the UDP-glucose/GDP-mannose dehydrogenase family.</text>
</comment>
<dbReference type="SUPFAM" id="SSF48179">
    <property type="entry name" value="6-phosphogluconate dehydrogenase C-terminal domain-like"/>
    <property type="match status" value="1"/>
</dbReference>
<dbReference type="InterPro" id="IPR036291">
    <property type="entry name" value="NAD(P)-bd_dom_sf"/>
</dbReference>
<dbReference type="SMART" id="SM00984">
    <property type="entry name" value="UDPG_MGDP_dh_C"/>
    <property type="match status" value="1"/>
</dbReference>
<dbReference type="PANTHER" id="PTHR43491">
    <property type="entry name" value="UDP-N-ACETYL-D-MANNOSAMINE DEHYDROGENASE"/>
    <property type="match status" value="1"/>
</dbReference>
<dbReference type="Pfam" id="PF03720">
    <property type="entry name" value="UDPG_MGDP_dh_C"/>
    <property type="match status" value="1"/>
</dbReference>
<evidence type="ECO:0000259" key="5">
    <source>
        <dbReference type="SMART" id="SM00984"/>
    </source>
</evidence>
<gene>
    <name evidence="6" type="ORF">QP939_27970</name>
</gene>